<protein>
    <recommendedName>
        <fullName evidence="1">Segregation and condensation protein A</fullName>
    </recommendedName>
</protein>
<dbReference type="InterPro" id="IPR003768">
    <property type="entry name" value="ScpA"/>
</dbReference>
<evidence type="ECO:0000256" key="1">
    <source>
        <dbReference type="ARBA" id="ARBA00044777"/>
    </source>
</evidence>
<organism evidence="3 4">
    <name type="scientific">Kordiimonas lacus</name>
    <dbReference type="NCBI Taxonomy" id="637679"/>
    <lineage>
        <taxon>Bacteria</taxon>
        <taxon>Pseudomonadati</taxon>
        <taxon>Pseudomonadota</taxon>
        <taxon>Alphaproteobacteria</taxon>
        <taxon>Kordiimonadales</taxon>
        <taxon>Kordiimonadaceae</taxon>
        <taxon>Kordiimonas</taxon>
    </lineage>
</organism>
<evidence type="ECO:0000313" key="3">
    <source>
        <dbReference type="EMBL" id="SDD55834.1"/>
    </source>
</evidence>
<dbReference type="OrthoDB" id="9793741at2"/>
<gene>
    <name evidence="3" type="ORF">SAMN04488071_0819</name>
</gene>
<reference evidence="3 4" key="1">
    <citation type="submission" date="2016-10" db="EMBL/GenBank/DDBJ databases">
        <authorList>
            <person name="de Groot N.N."/>
        </authorList>
    </citation>
    <scope>NUCLEOTIDE SEQUENCE [LARGE SCALE GENOMIC DNA]</scope>
    <source>
        <strain evidence="3 4">CGMCC 1.9109</strain>
    </source>
</reference>
<dbReference type="Proteomes" id="UP000183685">
    <property type="component" value="Unassembled WGS sequence"/>
</dbReference>
<keyword evidence="4" id="KW-1185">Reference proteome</keyword>
<dbReference type="RefSeq" id="WP_068305595.1">
    <property type="nucleotide sequence ID" value="NZ_DAIOMO010000001.1"/>
</dbReference>
<dbReference type="AlphaFoldDB" id="A0A1G6VQN2"/>
<dbReference type="STRING" id="637679.GCA_001550055_02534"/>
<proteinExistence type="predicted"/>
<dbReference type="PANTHER" id="PTHR33969:SF2">
    <property type="entry name" value="SEGREGATION AND CONDENSATION PROTEIN A"/>
    <property type="match status" value="1"/>
</dbReference>
<dbReference type="Pfam" id="PF02616">
    <property type="entry name" value="SMC_ScpA"/>
    <property type="match status" value="1"/>
</dbReference>
<evidence type="ECO:0000256" key="2">
    <source>
        <dbReference type="SAM" id="MobiDB-lite"/>
    </source>
</evidence>
<dbReference type="PANTHER" id="PTHR33969">
    <property type="entry name" value="SEGREGATION AND CONDENSATION PROTEIN A"/>
    <property type="match status" value="1"/>
</dbReference>
<accession>A0A1G6VQN2</accession>
<sequence>MEFEEDTIGPTPNRQADPADPNQLVLHMDGFEGPLDVLLTLARAQKVDLTQISILELVEQFLTFVTAAKRLKLELAADYLVMAAWLAYLKSRLLLPKEDDDEEPSAEELAFRLQLRLQRLEAMREAGARLMARDRMGRDVFRRGRPEGLKLLKKGSYDVTLYELLRAYADNRQRHSITEIRIERRPIYSLEDAIERLSGLIGDTFTWATLSTFLPTDLKDDRLRRSALASMFAATLELAKAGRADLRQMETFGPIYLRQRHDEEGGAPVEKQANDNSE</sequence>
<evidence type="ECO:0000313" key="4">
    <source>
        <dbReference type="Proteomes" id="UP000183685"/>
    </source>
</evidence>
<dbReference type="EMBL" id="FNAK01000002">
    <property type="protein sequence ID" value="SDD55834.1"/>
    <property type="molecule type" value="Genomic_DNA"/>
</dbReference>
<dbReference type="Gene3D" id="6.10.250.2410">
    <property type="match status" value="1"/>
</dbReference>
<name>A0A1G6VQN2_9PROT</name>
<feature type="region of interest" description="Disordered" evidence="2">
    <location>
        <begin position="1"/>
        <end position="21"/>
    </location>
</feature>